<accession>Q5WU63</accession>
<proteinExistence type="predicted"/>
<sequence>MSIELLSDTSKIISTVLLAVTGNSYKIALTPKNFSDSASEAWYVVNAHEANPLLSHRTESP</sequence>
<dbReference type="HOGENOM" id="CLU_2916960_0_0_6"/>
<dbReference type="LegioList" id="lpl2308"/>
<protein>
    <submittedName>
        <fullName evidence="1">Uncharacterized protein</fullName>
    </submittedName>
</protein>
<evidence type="ECO:0000313" key="2">
    <source>
        <dbReference type="Proteomes" id="UP000002517"/>
    </source>
</evidence>
<reference evidence="1 2" key="1">
    <citation type="journal article" date="2004" name="Nat. Genet.">
        <title>Evidence in the Legionella pneumophila genome for exploitation of host cell functions and high genome plasticity.</title>
        <authorList>
            <person name="Cazalet C."/>
            <person name="Rusniok C."/>
            <person name="Bruggemann H."/>
            <person name="Zidane N."/>
            <person name="Magnier A."/>
            <person name="Ma L."/>
            <person name="Tichit M."/>
            <person name="Jarraud S."/>
            <person name="Bouchier C."/>
            <person name="Vandenesch F."/>
            <person name="Kunst F."/>
            <person name="Etienne J."/>
            <person name="Glaser P."/>
            <person name="Buchrieser C."/>
        </authorList>
    </citation>
    <scope>NUCLEOTIDE SEQUENCE [LARGE SCALE GENOMIC DNA]</scope>
    <source>
        <strain evidence="1 2">Lens</strain>
    </source>
</reference>
<name>Q5WU63_LEGPL</name>
<dbReference type="Proteomes" id="UP000002517">
    <property type="component" value="Chromosome"/>
</dbReference>
<organism evidence="1 2">
    <name type="scientific">Legionella pneumophila (strain Lens)</name>
    <dbReference type="NCBI Taxonomy" id="297245"/>
    <lineage>
        <taxon>Bacteria</taxon>
        <taxon>Pseudomonadati</taxon>
        <taxon>Pseudomonadota</taxon>
        <taxon>Gammaproteobacteria</taxon>
        <taxon>Legionellales</taxon>
        <taxon>Legionellaceae</taxon>
        <taxon>Legionella</taxon>
    </lineage>
</organism>
<dbReference type="EMBL" id="CR628337">
    <property type="protein sequence ID" value="CAH16548.1"/>
    <property type="molecule type" value="Genomic_DNA"/>
</dbReference>
<dbReference type="KEGG" id="lpf:lpl2308"/>
<gene>
    <name evidence="1" type="ordered locus">lpl2308</name>
</gene>
<dbReference type="AlphaFoldDB" id="Q5WU63"/>
<evidence type="ECO:0000313" key="1">
    <source>
        <dbReference type="EMBL" id="CAH16548.1"/>
    </source>
</evidence>